<evidence type="ECO:0008006" key="3">
    <source>
        <dbReference type="Google" id="ProtNLM"/>
    </source>
</evidence>
<evidence type="ECO:0000313" key="2">
    <source>
        <dbReference type="Proteomes" id="UP000320184"/>
    </source>
</evidence>
<sequence>MLEKKLGLVGYTARYFLSFARGLEAASFEVYWIVALRSDALRLRRQGIPPHRILDTSPAAYERLTPEQCAETLATLEQLDGPRVRDVILMDRMLRRRPHDFALRYLAGVAKMVGQFLEQQDIRVISSGRDTALQMITMLVCRRNGRLWVVPTRTRLPRDRYGFMTTHECSTYVRLHEVTEAHRSAARQCLEDFRGRRLVPAARFSARGFGDVLRRVPMHLRLFGWALADAVYDRGNAFSRYTLPDLVRMWLRRRRNLIGLKVTRPYDAIGTRPYLLYALHTQPESSIDVAGSFFADQLALVGQIARATPVTHDLFVKAHPSDIDGKPGSFYRALRRIPGVRLIHPLVDSRELLSRASLVLTVTGTIAYEAGLLGIPAVTFAPLYFNALPSVRHCDSPRELPALINSLLQMPRPPGDDRPIIDFLAQLYADSVPGEFNRIEVPLTHEDLGTLCSVYEHLLSMRFDAMEEGDALVGRR</sequence>
<dbReference type="SUPFAM" id="SSF53756">
    <property type="entry name" value="UDP-Glycosyltransferase/glycogen phosphorylase"/>
    <property type="match status" value="1"/>
</dbReference>
<protein>
    <recommendedName>
        <fullName evidence="3">Capsular biosynthesis protein</fullName>
    </recommendedName>
</protein>
<reference evidence="1 2" key="1">
    <citation type="journal article" date="2019" name="Nat. Microbiol.">
        <title>Mediterranean grassland soil C-N compound turnover is dependent on rainfall and depth, and is mediated by genomically divergent microorganisms.</title>
        <authorList>
            <person name="Diamond S."/>
            <person name="Andeer P.F."/>
            <person name="Li Z."/>
            <person name="Crits-Christoph A."/>
            <person name="Burstein D."/>
            <person name="Anantharaman K."/>
            <person name="Lane K.R."/>
            <person name="Thomas B.C."/>
            <person name="Pan C."/>
            <person name="Northen T.R."/>
            <person name="Banfield J.F."/>
        </authorList>
    </citation>
    <scope>NUCLEOTIDE SEQUENCE [LARGE SCALE GENOMIC DNA]</scope>
    <source>
        <strain evidence="1">WS_3</strain>
    </source>
</reference>
<dbReference type="Gene3D" id="3.40.50.2000">
    <property type="entry name" value="Glycogen Phosphorylase B"/>
    <property type="match status" value="1"/>
</dbReference>
<accession>A0A538SG78</accession>
<gene>
    <name evidence="1" type="ORF">E6K73_07935</name>
</gene>
<proteinExistence type="predicted"/>
<evidence type="ECO:0000313" key="1">
    <source>
        <dbReference type="EMBL" id="TMQ50379.1"/>
    </source>
</evidence>
<name>A0A538SG78_UNCEI</name>
<dbReference type="EMBL" id="VBOT01000101">
    <property type="protein sequence ID" value="TMQ50379.1"/>
    <property type="molecule type" value="Genomic_DNA"/>
</dbReference>
<comment type="caution">
    <text evidence="1">The sequence shown here is derived from an EMBL/GenBank/DDBJ whole genome shotgun (WGS) entry which is preliminary data.</text>
</comment>
<dbReference type="AlphaFoldDB" id="A0A538SG78"/>
<organism evidence="1 2">
    <name type="scientific">Eiseniibacteriota bacterium</name>
    <dbReference type="NCBI Taxonomy" id="2212470"/>
    <lineage>
        <taxon>Bacteria</taxon>
        <taxon>Candidatus Eiseniibacteriota</taxon>
    </lineage>
</organism>
<dbReference type="Proteomes" id="UP000320184">
    <property type="component" value="Unassembled WGS sequence"/>
</dbReference>